<sequence>MHVDININCHSHSVTMRRFQFKI</sequence>
<accession>A0ABQ8ZI07</accession>
<proteinExistence type="predicted"/>
<dbReference type="Proteomes" id="UP001141253">
    <property type="component" value="Chromosome 16"/>
</dbReference>
<organism evidence="1 2">
    <name type="scientific">Salix suchowensis</name>
    <dbReference type="NCBI Taxonomy" id="1278906"/>
    <lineage>
        <taxon>Eukaryota</taxon>
        <taxon>Viridiplantae</taxon>
        <taxon>Streptophyta</taxon>
        <taxon>Embryophyta</taxon>
        <taxon>Tracheophyta</taxon>
        <taxon>Spermatophyta</taxon>
        <taxon>Magnoliopsida</taxon>
        <taxon>eudicotyledons</taxon>
        <taxon>Gunneridae</taxon>
        <taxon>Pentapetalae</taxon>
        <taxon>rosids</taxon>
        <taxon>fabids</taxon>
        <taxon>Malpighiales</taxon>
        <taxon>Salicaceae</taxon>
        <taxon>Saliceae</taxon>
        <taxon>Salix</taxon>
    </lineage>
</organism>
<dbReference type="EMBL" id="JAPFFI010000027">
    <property type="protein sequence ID" value="KAJ6301418.1"/>
    <property type="molecule type" value="Genomic_DNA"/>
</dbReference>
<reference evidence="1" key="2">
    <citation type="journal article" date="2023" name="Int. J. Mol. Sci.">
        <title>De Novo Assembly and Annotation of 11 Diverse Shrub Willow (Salix) Genomes Reveals Novel Gene Organization in Sex-Linked Regions.</title>
        <authorList>
            <person name="Hyden B."/>
            <person name="Feng K."/>
            <person name="Yates T.B."/>
            <person name="Jawdy S."/>
            <person name="Cereghino C."/>
            <person name="Smart L.B."/>
            <person name="Muchero W."/>
        </authorList>
    </citation>
    <scope>NUCLEOTIDE SEQUENCE</scope>
    <source>
        <tissue evidence="1">Shoot tip</tissue>
    </source>
</reference>
<evidence type="ECO:0000313" key="1">
    <source>
        <dbReference type="EMBL" id="KAJ6301418.1"/>
    </source>
</evidence>
<reference evidence="1" key="1">
    <citation type="submission" date="2022-10" db="EMBL/GenBank/DDBJ databases">
        <authorList>
            <person name="Hyden B.L."/>
            <person name="Feng K."/>
            <person name="Yates T."/>
            <person name="Jawdy S."/>
            <person name="Smart L.B."/>
            <person name="Muchero W."/>
        </authorList>
    </citation>
    <scope>NUCLEOTIDE SEQUENCE</scope>
    <source>
        <tissue evidence="1">Shoot tip</tissue>
    </source>
</reference>
<comment type="caution">
    <text evidence="1">The sequence shown here is derived from an EMBL/GenBank/DDBJ whole genome shotgun (WGS) entry which is preliminary data.</text>
</comment>
<keyword evidence="2" id="KW-1185">Reference proteome</keyword>
<protein>
    <submittedName>
        <fullName evidence="1">Uncharacterized protein</fullName>
    </submittedName>
</protein>
<gene>
    <name evidence="1" type="ORF">OIU77_015674</name>
</gene>
<evidence type="ECO:0000313" key="2">
    <source>
        <dbReference type="Proteomes" id="UP001141253"/>
    </source>
</evidence>
<name>A0ABQ8ZI07_9ROSI</name>